<evidence type="ECO:0000313" key="1">
    <source>
        <dbReference type="EMBL" id="CAJ2670775.1"/>
    </source>
</evidence>
<gene>
    <name evidence="1" type="ORF">MILVUS5_LOCUS34754</name>
</gene>
<proteinExistence type="predicted"/>
<accession>A0ACB0LQA6</accession>
<organism evidence="1 2">
    <name type="scientific">Trifolium pratense</name>
    <name type="common">Red clover</name>
    <dbReference type="NCBI Taxonomy" id="57577"/>
    <lineage>
        <taxon>Eukaryota</taxon>
        <taxon>Viridiplantae</taxon>
        <taxon>Streptophyta</taxon>
        <taxon>Embryophyta</taxon>
        <taxon>Tracheophyta</taxon>
        <taxon>Spermatophyta</taxon>
        <taxon>Magnoliopsida</taxon>
        <taxon>eudicotyledons</taxon>
        <taxon>Gunneridae</taxon>
        <taxon>Pentapetalae</taxon>
        <taxon>rosids</taxon>
        <taxon>fabids</taxon>
        <taxon>Fabales</taxon>
        <taxon>Fabaceae</taxon>
        <taxon>Papilionoideae</taxon>
        <taxon>50 kb inversion clade</taxon>
        <taxon>NPAAA clade</taxon>
        <taxon>Hologalegina</taxon>
        <taxon>IRL clade</taxon>
        <taxon>Trifolieae</taxon>
        <taxon>Trifolium</taxon>
    </lineage>
</organism>
<evidence type="ECO:0000313" key="2">
    <source>
        <dbReference type="Proteomes" id="UP001177021"/>
    </source>
</evidence>
<keyword evidence="2" id="KW-1185">Reference proteome</keyword>
<name>A0ACB0LQA6_TRIPR</name>
<comment type="caution">
    <text evidence="1">The sequence shown here is derived from an EMBL/GenBank/DDBJ whole genome shotgun (WGS) entry which is preliminary data.</text>
</comment>
<protein>
    <submittedName>
        <fullName evidence="1">Uncharacterized protein</fullName>
    </submittedName>
</protein>
<dbReference type="Proteomes" id="UP001177021">
    <property type="component" value="Unassembled WGS sequence"/>
</dbReference>
<reference evidence="1" key="1">
    <citation type="submission" date="2023-10" db="EMBL/GenBank/DDBJ databases">
        <authorList>
            <person name="Rodriguez Cubillos JULIANA M."/>
            <person name="De Vega J."/>
        </authorList>
    </citation>
    <scope>NUCLEOTIDE SEQUENCE</scope>
</reference>
<dbReference type="EMBL" id="CASHSV030000615">
    <property type="protein sequence ID" value="CAJ2670775.1"/>
    <property type="molecule type" value="Genomic_DNA"/>
</dbReference>
<sequence length="221" mass="24434">MASSILIKVTYLTMICLVLSIPLADATVSCCNIETTLIPCIGYIRNPGPSVDAPCCDAVKAVSDAAQTPIDRQDTCKCLMSLIKSPGIEFQDVASIPDKCGHDPPFVLTPDLDCNTYNSHQTFLFHIYTHTLTVCFFVFLINFEFQPLHSKSNLQSRSLQSQISFSLAATSDFTLPLFQSWLLDLHHSSTQNSCKIFLMIVKKSWLKCGVLDGGKFQISGR</sequence>